<protein>
    <submittedName>
        <fullName evidence="3">Uncharacterized protein</fullName>
    </submittedName>
</protein>
<feature type="compositionally biased region" description="Low complexity" evidence="1">
    <location>
        <begin position="116"/>
        <end position="137"/>
    </location>
</feature>
<dbReference type="Proteomes" id="UP000654075">
    <property type="component" value="Unassembled WGS sequence"/>
</dbReference>
<keyword evidence="2" id="KW-0472">Membrane</keyword>
<proteinExistence type="predicted"/>
<evidence type="ECO:0000313" key="4">
    <source>
        <dbReference type="Proteomes" id="UP000654075"/>
    </source>
</evidence>
<comment type="caution">
    <text evidence="3">The sequence shown here is derived from an EMBL/GenBank/DDBJ whole genome shotgun (WGS) entry which is preliminary data.</text>
</comment>
<feature type="compositionally biased region" description="Low complexity" evidence="1">
    <location>
        <begin position="71"/>
        <end position="91"/>
    </location>
</feature>
<keyword evidence="2" id="KW-1133">Transmembrane helix</keyword>
<feature type="compositionally biased region" description="Polar residues" evidence="1">
    <location>
        <begin position="204"/>
        <end position="214"/>
    </location>
</feature>
<keyword evidence="4" id="KW-1185">Reference proteome</keyword>
<evidence type="ECO:0000313" key="3">
    <source>
        <dbReference type="EMBL" id="CAE8636821.1"/>
    </source>
</evidence>
<feature type="region of interest" description="Disordered" evidence="1">
    <location>
        <begin position="195"/>
        <end position="214"/>
    </location>
</feature>
<dbReference type="EMBL" id="CAJNNV010031556">
    <property type="protein sequence ID" value="CAE8636821.1"/>
    <property type="molecule type" value="Genomic_DNA"/>
</dbReference>
<keyword evidence="2" id="KW-0812">Transmembrane</keyword>
<feature type="compositionally biased region" description="Basic and acidic residues" evidence="1">
    <location>
        <begin position="170"/>
        <end position="180"/>
    </location>
</feature>
<feature type="region of interest" description="Disordered" evidence="1">
    <location>
        <begin position="68"/>
        <end position="137"/>
    </location>
</feature>
<feature type="non-terminal residue" evidence="3">
    <location>
        <position position="1"/>
    </location>
</feature>
<feature type="non-terminal residue" evidence="3">
    <location>
        <position position="214"/>
    </location>
</feature>
<evidence type="ECO:0000256" key="1">
    <source>
        <dbReference type="SAM" id="MobiDB-lite"/>
    </source>
</evidence>
<sequence>SRLPQVPQVKPVTVCFGLGAFVETLCRVVFMYLLVNGNASQLAMTSQARMGWLIAYLRAILLLNRDQSKGQQPKQQEQLQQEEQQQQQPLQDNNRAQLTGLAQESSETVNPAAEQTTTTIPTTTAATRTTTATPTTTTTTVERLNQILDRVESSSMLRFDPACQPLSQKPVEEKPKDTTRKLDVASVAAEAFKTVTKRDARQQAFRSRTLNPND</sequence>
<feature type="compositionally biased region" description="Polar residues" evidence="1">
    <location>
        <begin position="92"/>
        <end position="115"/>
    </location>
</feature>
<evidence type="ECO:0000256" key="2">
    <source>
        <dbReference type="SAM" id="Phobius"/>
    </source>
</evidence>
<feature type="region of interest" description="Disordered" evidence="1">
    <location>
        <begin position="156"/>
        <end position="180"/>
    </location>
</feature>
<organism evidence="3 4">
    <name type="scientific">Polarella glacialis</name>
    <name type="common">Dinoflagellate</name>
    <dbReference type="NCBI Taxonomy" id="89957"/>
    <lineage>
        <taxon>Eukaryota</taxon>
        <taxon>Sar</taxon>
        <taxon>Alveolata</taxon>
        <taxon>Dinophyceae</taxon>
        <taxon>Suessiales</taxon>
        <taxon>Suessiaceae</taxon>
        <taxon>Polarella</taxon>
    </lineage>
</organism>
<feature type="transmembrane region" description="Helical" evidence="2">
    <location>
        <begin position="12"/>
        <end position="35"/>
    </location>
</feature>
<gene>
    <name evidence="3" type="ORF">PGLA1383_LOCUS52234</name>
</gene>
<reference evidence="3" key="1">
    <citation type="submission" date="2021-02" db="EMBL/GenBank/DDBJ databases">
        <authorList>
            <person name="Dougan E. K."/>
            <person name="Rhodes N."/>
            <person name="Thang M."/>
            <person name="Chan C."/>
        </authorList>
    </citation>
    <scope>NUCLEOTIDE SEQUENCE</scope>
</reference>
<name>A0A813HH32_POLGL</name>
<dbReference type="AlphaFoldDB" id="A0A813HH32"/>
<accession>A0A813HH32</accession>